<evidence type="ECO:0000313" key="1">
    <source>
        <dbReference type="EMBL" id="TGY80841.1"/>
    </source>
</evidence>
<name>A0AC61RK37_9BACT</name>
<evidence type="ECO:0000313" key="2">
    <source>
        <dbReference type="Proteomes" id="UP000306319"/>
    </source>
</evidence>
<comment type="caution">
    <text evidence="1">The sequence shown here is derived from an EMBL/GenBank/DDBJ whole genome shotgun (WGS) entry which is preliminary data.</text>
</comment>
<dbReference type="Proteomes" id="UP000306319">
    <property type="component" value="Unassembled WGS sequence"/>
</dbReference>
<reference evidence="1" key="1">
    <citation type="submission" date="2019-04" db="EMBL/GenBank/DDBJ databases">
        <title>Microbes associate with the intestines of laboratory mice.</title>
        <authorList>
            <person name="Navarre W."/>
            <person name="Wong E."/>
            <person name="Huang K."/>
            <person name="Tropini C."/>
            <person name="Ng K."/>
            <person name="Yu B."/>
        </authorList>
    </citation>
    <scope>NUCLEOTIDE SEQUENCE</scope>
    <source>
        <strain evidence="1">NM04_E33</strain>
    </source>
</reference>
<dbReference type="EMBL" id="SRYB01000001">
    <property type="protein sequence ID" value="TGY80841.1"/>
    <property type="molecule type" value="Genomic_DNA"/>
</dbReference>
<protein>
    <submittedName>
        <fullName evidence="1">DUF3575 domain-containing protein</fullName>
    </submittedName>
</protein>
<proteinExistence type="predicted"/>
<accession>A0AC61RK37</accession>
<gene>
    <name evidence="1" type="ORF">E5331_00240</name>
</gene>
<keyword evidence="2" id="KW-1185">Reference proteome</keyword>
<sequence>MKFFFTIYLLFCYLLINATQSSDMTLISARTIGTDSSCGHTDNTEINRDTIYTQIHFRQGYSRLDTNFSDNNIRLRHLTSLLDSIASAPTVRLKSVSIKGSASPEGPSDLNRRLSERRALSAREYILSHTNLPDSIVTILPSDVDWEMLHTLVTDTDMPWRDEVLDIISHTPIWIFQGKRIVGGRKKQLQDLNGGRAWEYMSEHLFPTMRNAHYRIIYEWETVEPIPCENMPEANADSLSMATQSFTDTVDSPLSHASGTTYATDITPSAKSRPDFTILLKTNLLYDAALTPNIGVEIPIGKHLSAEANWMYARWNKASVHKYWRIYGGDLSLYTRLGRLHSYSDRFAGHFIGLYGQMAVYDFQFGERKGVLSDKWNYAVGIVYKYSLPVARRLYIECSLGVGYLWGTYKKHRPIDECDVWLSTHRLHWLVPTRAGISLIWLIGKPACNKYTKGGER</sequence>
<organism evidence="1 2">
    <name type="scientific">Lepagella muris</name>
    <dbReference type="NCBI Taxonomy" id="3032870"/>
    <lineage>
        <taxon>Bacteria</taxon>
        <taxon>Pseudomonadati</taxon>
        <taxon>Bacteroidota</taxon>
        <taxon>Bacteroidia</taxon>
        <taxon>Bacteroidales</taxon>
        <taxon>Muribaculaceae</taxon>
        <taxon>Lepagella</taxon>
    </lineage>
</organism>